<dbReference type="EMBL" id="UINC01019452">
    <property type="protein sequence ID" value="SVA82355.1"/>
    <property type="molecule type" value="Genomic_DNA"/>
</dbReference>
<sequence>VPSKQHLKAFKWLIVLLPLFVCHGLILSAEINPAIQKIYLKGVPHTTKNGKHLSAYDAKRSFFMIGSWGVPESRVYKGVDYRWKHLVEAGYNTVWPWAMGGYTSEKQLQQAREHNLQVIIMRRPLGASLERIKLSQNLLGIVWQDEPLINFGIESERQQKELVSFKDYRKAVQEVLPDLPVFVNTASWMVGNGRSHWIDWHKVGDISCHDNYVIWPVTKSLNLGSYGTEKNGIADATTLAVKVNQEAKPVWLVVGAFEANHPPTVRFPFRYPTPMQLRGIVYTGIIHGATGVTYYAWDSNVTRFGVAPVEQRKIPGRPSATPIQAITANALWKTIAVINSELLELTAEILSPTVNLDYVVSFTGDAVTEYPLRTLLKPHRDGGYVLFTVNMDNTVVTGNFIFPSELSSAEPMFENRSAFSLGEDKRSFVIAYEPFEVHVVRID</sequence>
<evidence type="ECO:0008006" key="2">
    <source>
        <dbReference type="Google" id="ProtNLM"/>
    </source>
</evidence>
<feature type="non-terminal residue" evidence="1">
    <location>
        <position position="1"/>
    </location>
</feature>
<accession>A0A381YZC2</accession>
<gene>
    <name evidence="1" type="ORF">METZ01_LOCUS135209</name>
</gene>
<name>A0A381YZC2_9ZZZZ</name>
<evidence type="ECO:0000313" key="1">
    <source>
        <dbReference type="EMBL" id="SVA82355.1"/>
    </source>
</evidence>
<dbReference type="AlphaFoldDB" id="A0A381YZC2"/>
<organism evidence="1">
    <name type="scientific">marine metagenome</name>
    <dbReference type="NCBI Taxonomy" id="408172"/>
    <lineage>
        <taxon>unclassified sequences</taxon>
        <taxon>metagenomes</taxon>
        <taxon>ecological metagenomes</taxon>
    </lineage>
</organism>
<dbReference type="Gene3D" id="3.20.20.80">
    <property type="entry name" value="Glycosidases"/>
    <property type="match status" value="1"/>
</dbReference>
<reference evidence="1" key="1">
    <citation type="submission" date="2018-05" db="EMBL/GenBank/DDBJ databases">
        <authorList>
            <person name="Lanie J.A."/>
            <person name="Ng W.-L."/>
            <person name="Kazmierczak K.M."/>
            <person name="Andrzejewski T.M."/>
            <person name="Davidsen T.M."/>
            <person name="Wayne K.J."/>
            <person name="Tettelin H."/>
            <person name="Glass J.I."/>
            <person name="Rusch D."/>
            <person name="Podicherti R."/>
            <person name="Tsui H.-C.T."/>
            <person name="Winkler M.E."/>
        </authorList>
    </citation>
    <scope>NUCLEOTIDE SEQUENCE</scope>
</reference>
<proteinExistence type="predicted"/>
<protein>
    <recommendedName>
        <fullName evidence="2">Glycoside hydrolase family 42 N-terminal domain-containing protein</fullName>
    </recommendedName>
</protein>